<keyword evidence="1" id="KW-1133">Transmembrane helix</keyword>
<proteinExistence type="predicted"/>
<dbReference type="OrthoDB" id="7466345at2759"/>
<name>A0A8S4RKV3_9NEOP</name>
<organism evidence="2 3">
    <name type="scientific">Pararge aegeria aegeria</name>
    <dbReference type="NCBI Taxonomy" id="348720"/>
    <lineage>
        <taxon>Eukaryota</taxon>
        <taxon>Metazoa</taxon>
        <taxon>Ecdysozoa</taxon>
        <taxon>Arthropoda</taxon>
        <taxon>Hexapoda</taxon>
        <taxon>Insecta</taxon>
        <taxon>Pterygota</taxon>
        <taxon>Neoptera</taxon>
        <taxon>Endopterygota</taxon>
        <taxon>Lepidoptera</taxon>
        <taxon>Glossata</taxon>
        <taxon>Ditrysia</taxon>
        <taxon>Papilionoidea</taxon>
        <taxon>Nymphalidae</taxon>
        <taxon>Satyrinae</taxon>
        <taxon>Satyrini</taxon>
        <taxon>Parargina</taxon>
        <taxon>Pararge</taxon>
    </lineage>
</organism>
<keyword evidence="1" id="KW-0472">Membrane</keyword>
<dbReference type="Proteomes" id="UP000838756">
    <property type="component" value="Unassembled WGS sequence"/>
</dbReference>
<evidence type="ECO:0000256" key="1">
    <source>
        <dbReference type="SAM" id="Phobius"/>
    </source>
</evidence>
<evidence type="ECO:0000313" key="3">
    <source>
        <dbReference type="Proteomes" id="UP000838756"/>
    </source>
</evidence>
<sequence>MRNYCCHFDFLVSAGTSYKWRFRRGYLGICLFSLGACPAIATSASRLLVVLRCCNGDPASVNAALVAPQRGRQTLNELLGAAGKKWPRTVDFGTPNKRTMSSSGRQSVEEMMICFLCSALLGGSG</sequence>
<evidence type="ECO:0000313" key="2">
    <source>
        <dbReference type="EMBL" id="CAH2237952.1"/>
    </source>
</evidence>
<dbReference type="EMBL" id="CAKXAJ010025305">
    <property type="protein sequence ID" value="CAH2237952.1"/>
    <property type="molecule type" value="Genomic_DNA"/>
</dbReference>
<comment type="caution">
    <text evidence="2">The sequence shown here is derived from an EMBL/GenBank/DDBJ whole genome shotgun (WGS) entry which is preliminary data.</text>
</comment>
<keyword evidence="1" id="KW-0812">Transmembrane</keyword>
<keyword evidence="3" id="KW-1185">Reference proteome</keyword>
<reference evidence="2" key="1">
    <citation type="submission" date="2022-03" db="EMBL/GenBank/DDBJ databases">
        <authorList>
            <person name="Lindestad O."/>
        </authorList>
    </citation>
    <scope>NUCLEOTIDE SEQUENCE</scope>
</reference>
<accession>A0A8S4RKV3</accession>
<feature type="transmembrane region" description="Helical" evidence="1">
    <location>
        <begin position="26"/>
        <end position="49"/>
    </location>
</feature>
<dbReference type="AlphaFoldDB" id="A0A8S4RKV3"/>
<protein>
    <submittedName>
        <fullName evidence="2">Jg4646 protein</fullName>
    </submittedName>
</protein>
<gene>
    <name evidence="2" type="primary">jg4646</name>
    <name evidence="2" type="ORF">PAEG_LOCUS15114</name>
</gene>